<dbReference type="EMBL" id="WNCL01000054">
    <property type="protein sequence ID" value="MTU44223.1"/>
    <property type="molecule type" value="Genomic_DNA"/>
</dbReference>
<evidence type="ECO:0000259" key="2">
    <source>
        <dbReference type="Pfam" id="PF13808"/>
    </source>
</evidence>
<dbReference type="Pfam" id="PF01609">
    <property type="entry name" value="DDE_Tnp_1"/>
    <property type="match status" value="1"/>
</dbReference>
<dbReference type="PANTHER" id="PTHR30298:SF0">
    <property type="entry name" value="PROTEIN YBFL-RELATED"/>
    <property type="match status" value="1"/>
</dbReference>
<feature type="domain" description="H repeat-associated protein N-terminal" evidence="2">
    <location>
        <begin position="85"/>
        <end position="158"/>
    </location>
</feature>
<reference evidence="3 4" key="1">
    <citation type="journal article" date="2019" name="Nat. Med.">
        <title>A library of human gut bacterial isolates paired with longitudinal multiomics data enables mechanistic microbiome research.</title>
        <authorList>
            <person name="Poyet M."/>
            <person name="Groussin M."/>
            <person name="Gibbons S.M."/>
            <person name="Avila-Pacheco J."/>
            <person name="Jiang X."/>
            <person name="Kearney S.M."/>
            <person name="Perrotta A.R."/>
            <person name="Berdy B."/>
            <person name="Zhao S."/>
            <person name="Lieberman T.D."/>
            <person name="Swanson P.K."/>
            <person name="Smith M."/>
            <person name="Roesemann S."/>
            <person name="Alexander J.E."/>
            <person name="Rich S.A."/>
            <person name="Livny J."/>
            <person name="Vlamakis H."/>
            <person name="Clish C."/>
            <person name="Bullock K."/>
            <person name="Deik A."/>
            <person name="Scott J."/>
            <person name="Pierce K.A."/>
            <person name="Xavier R.J."/>
            <person name="Alm E.J."/>
        </authorList>
    </citation>
    <scope>NUCLEOTIDE SEQUENCE [LARGE SCALE GENOMIC DNA]</scope>
    <source>
        <strain evidence="3 4">BIOML-A2</strain>
    </source>
</reference>
<dbReference type="InterPro" id="IPR047647">
    <property type="entry name" value="ISAs1_transpos"/>
</dbReference>
<dbReference type="GO" id="GO:0004803">
    <property type="term" value="F:transposase activity"/>
    <property type="evidence" value="ECO:0007669"/>
    <property type="project" value="InterPro"/>
</dbReference>
<name>A0A6I3S4V5_9BURK</name>
<dbReference type="RefSeq" id="WP_149889036.1">
    <property type="nucleotide sequence ID" value="NZ_DBGEHT010000095.1"/>
</dbReference>
<evidence type="ECO:0000313" key="4">
    <source>
        <dbReference type="Proteomes" id="UP000462362"/>
    </source>
</evidence>
<sequence length="460" mass="51926">MSRPRSDTPKEHTSIIRAKRKDGWTYVQRVVSVYDPKIKNSRRISTETLGKLPPGETDLEKLVTLEPRRRKGSLQAAKIAAPAQEVIDPRDPGRIIYPLDIVFCVILLAAMQGKTSCTEIAEFWHQCRPLLSKSFPNFPDEEISHDTVRRITMIIGKDKNAALIERFVEMLRSRLSHPVIAVDGQAIRASRDSSQHSPYVLNIMDADNELILAQQVIGEKNNEITHTSKLIDTLDIRGAIVTADALNTQTEFAAKIIAEKADYCLALKANQDLTYEQVRGFFELGTHEYKIARPSVTDQGGKITKRKTRVLPGALLPEEILNKWVGLDEGSIVEAVTDTVKKNTGEILGPQVRYYISSLRYDAPNVEQVLHRAIRQHWTIENKGHWALDMAFNQDRLQCTNAQYLAGRTLLNKIALNFTTKIQTRLEETTGKEAPSKPVIRARLNKIEDMLATMNDCIRI</sequence>
<feature type="domain" description="Transposase IS4-like" evidence="1">
    <location>
        <begin position="176"/>
        <end position="418"/>
    </location>
</feature>
<gene>
    <name evidence="3" type="ORF">GMD42_11555</name>
</gene>
<dbReference type="InterPro" id="IPR051698">
    <property type="entry name" value="Transposase_11-like"/>
</dbReference>
<dbReference type="InterPro" id="IPR032806">
    <property type="entry name" value="YbfD_N"/>
</dbReference>
<protein>
    <submittedName>
        <fullName evidence="3">ISAs1 family transposase</fullName>
    </submittedName>
</protein>
<dbReference type="InterPro" id="IPR002559">
    <property type="entry name" value="Transposase_11"/>
</dbReference>
<dbReference type="Pfam" id="PF13808">
    <property type="entry name" value="DDE_Tnp_1_assoc"/>
    <property type="match status" value="1"/>
</dbReference>
<proteinExistence type="predicted"/>
<dbReference type="PANTHER" id="PTHR30298">
    <property type="entry name" value="H REPEAT-ASSOCIATED PREDICTED TRANSPOSASE"/>
    <property type="match status" value="1"/>
</dbReference>
<dbReference type="GO" id="GO:0006313">
    <property type="term" value="P:DNA transposition"/>
    <property type="evidence" value="ECO:0007669"/>
    <property type="project" value="InterPro"/>
</dbReference>
<dbReference type="NCBIfam" id="NF033564">
    <property type="entry name" value="transpos_ISAs1"/>
    <property type="match status" value="1"/>
</dbReference>
<comment type="caution">
    <text evidence="3">The sequence shown here is derived from an EMBL/GenBank/DDBJ whole genome shotgun (WGS) entry which is preliminary data.</text>
</comment>
<dbReference type="GO" id="GO:0003677">
    <property type="term" value="F:DNA binding"/>
    <property type="evidence" value="ECO:0007669"/>
    <property type="project" value="InterPro"/>
</dbReference>
<dbReference type="Proteomes" id="UP000462362">
    <property type="component" value="Unassembled WGS sequence"/>
</dbReference>
<organism evidence="3 4">
    <name type="scientific">Parasutterella excrementihominis</name>
    <dbReference type="NCBI Taxonomy" id="487175"/>
    <lineage>
        <taxon>Bacteria</taxon>
        <taxon>Pseudomonadati</taxon>
        <taxon>Pseudomonadota</taxon>
        <taxon>Betaproteobacteria</taxon>
        <taxon>Burkholderiales</taxon>
        <taxon>Sutterellaceae</taxon>
        <taxon>Parasutterella</taxon>
    </lineage>
</organism>
<evidence type="ECO:0000313" key="3">
    <source>
        <dbReference type="EMBL" id="MTU44223.1"/>
    </source>
</evidence>
<dbReference type="AlphaFoldDB" id="A0A6I3S4V5"/>
<evidence type="ECO:0000259" key="1">
    <source>
        <dbReference type="Pfam" id="PF01609"/>
    </source>
</evidence>
<accession>A0A6I3S4V5</accession>